<dbReference type="InterPro" id="IPR049052">
    <property type="entry name" value="nSTAND1"/>
</dbReference>
<proteinExistence type="predicted"/>
<reference evidence="4" key="1">
    <citation type="journal article" date="2019" name="Int. J. Syst. Evol. Microbiol.">
        <title>The Global Catalogue of Microorganisms (GCM) 10K type strain sequencing project: providing services to taxonomists for standard genome sequencing and annotation.</title>
        <authorList>
            <consortium name="The Broad Institute Genomics Platform"/>
            <consortium name="The Broad Institute Genome Sequencing Center for Infectious Disease"/>
            <person name="Wu L."/>
            <person name="Ma J."/>
        </authorList>
    </citation>
    <scope>NUCLEOTIDE SEQUENCE [LARGE SCALE GENOMIC DNA]</scope>
    <source>
        <strain evidence="4">JCM 9687</strain>
    </source>
</reference>
<sequence length="60" mass="6289">MTVAELRKAITGPAKATGLQIEPGLVDVLLRDLGSASAARTANRPSGPTTPVRCRCSRTR</sequence>
<evidence type="ECO:0000313" key="4">
    <source>
        <dbReference type="Proteomes" id="UP001500483"/>
    </source>
</evidence>
<comment type="caution">
    <text evidence="3">The sequence shown here is derived from an EMBL/GenBank/DDBJ whole genome shotgun (WGS) entry which is preliminary data.</text>
</comment>
<accession>A0ABP6RKD3</accession>
<protein>
    <recommendedName>
        <fullName evidence="2">Novel STAND NTPase 1 domain-containing protein</fullName>
    </recommendedName>
</protein>
<dbReference type="Proteomes" id="UP001500483">
    <property type="component" value="Unassembled WGS sequence"/>
</dbReference>
<keyword evidence="4" id="KW-1185">Reference proteome</keyword>
<feature type="region of interest" description="Disordered" evidence="1">
    <location>
        <begin position="36"/>
        <end position="60"/>
    </location>
</feature>
<dbReference type="Pfam" id="PF20703">
    <property type="entry name" value="nSTAND1"/>
    <property type="match status" value="1"/>
</dbReference>
<evidence type="ECO:0000256" key="1">
    <source>
        <dbReference type="SAM" id="MobiDB-lite"/>
    </source>
</evidence>
<evidence type="ECO:0000313" key="3">
    <source>
        <dbReference type="EMBL" id="GAA3352886.1"/>
    </source>
</evidence>
<dbReference type="EMBL" id="BAAAYK010000008">
    <property type="protein sequence ID" value="GAA3352886.1"/>
    <property type="molecule type" value="Genomic_DNA"/>
</dbReference>
<organism evidence="3 4">
    <name type="scientific">Saccharopolyspora gregorii</name>
    <dbReference type="NCBI Taxonomy" id="33914"/>
    <lineage>
        <taxon>Bacteria</taxon>
        <taxon>Bacillati</taxon>
        <taxon>Actinomycetota</taxon>
        <taxon>Actinomycetes</taxon>
        <taxon>Pseudonocardiales</taxon>
        <taxon>Pseudonocardiaceae</taxon>
        <taxon>Saccharopolyspora</taxon>
    </lineage>
</organism>
<feature type="domain" description="Novel STAND NTPase 1" evidence="2">
    <location>
        <begin position="1"/>
        <end position="36"/>
    </location>
</feature>
<feature type="compositionally biased region" description="Polar residues" evidence="1">
    <location>
        <begin position="38"/>
        <end position="49"/>
    </location>
</feature>
<name>A0ABP6RKD3_9PSEU</name>
<evidence type="ECO:0000259" key="2">
    <source>
        <dbReference type="Pfam" id="PF20703"/>
    </source>
</evidence>
<gene>
    <name evidence="3" type="ORF">GCM10020366_04210</name>
</gene>